<dbReference type="InterPro" id="IPR036812">
    <property type="entry name" value="NAD(P)_OxRdtase_dom_sf"/>
</dbReference>
<dbReference type="GO" id="GO:0005829">
    <property type="term" value="C:cytosol"/>
    <property type="evidence" value="ECO:0007669"/>
    <property type="project" value="UniProtKB-ARBA"/>
</dbReference>
<dbReference type="Pfam" id="PF00248">
    <property type="entry name" value="Aldo_ket_red"/>
    <property type="match status" value="1"/>
</dbReference>
<evidence type="ECO:0000313" key="3">
    <source>
        <dbReference type="EMBL" id="PNR99366.1"/>
    </source>
</evidence>
<keyword evidence="4" id="KW-1185">Reference proteome</keyword>
<dbReference type="PRINTS" id="PR00069">
    <property type="entry name" value="ALDKETRDTASE"/>
</dbReference>
<evidence type="ECO:0000259" key="2">
    <source>
        <dbReference type="Pfam" id="PF00248"/>
    </source>
</evidence>
<name>A0A2K1P9J3_9BACT</name>
<dbReference type="PANTHER" id="PTHR43364">
    <property type="entry name" value="NADH-SPECIFIC METHYLGLYOXAL REDUCTASE-RELATED"/>
    <property type="match status" value="1"/>
</dbReference>
<dbReference type="Gene3D" id="3.20.20.100">
    <property type="entry name" value="NADP-dependent oxidoreductase domain"/>
    <property type="match status" value="1"/>
</dbReference>
<dbReference type="GO" id="GO:0016491">
    <property type="term" value="F:oxidoreductase activity"/>
    <property type="evidence" value="ECO:0007669"/>
    <property type="project" value="UniProtKB-KW"/>
</dbReference>
<dbReference type="CDD" id="cd19091">
    <property type="entry name" value="AKR_PsAKR"/>
    <property type="match status" value="1"/>
</dbReference>
<evidence type="ECO:0000256" key="1">
    <source>
        <dbReference type="ARBA" id="ARBA00023002"/>
    </source>
</evidence>
<gene>
    <name evidence="3" type="ORF">X928_07590</name>
</gene>
<dbReference type="PROSITE" id="PS00062">
    <property type="entry name" value="ALDOKETO_REDUCTASE_2"/>
    <property type="match status" value="1"/>
</dbReference>
<dbReference type="Proteomes" id="UP000236199">
    <property type="component" value="Unassembled WGS sequence"/>
</dbReference>
<feature type="domain" description="NADP-dependent oxidoreductase" evidence="2">
    <location>
        <begin position="16"/>
        <end position="311"/>
    </location>
</feature>
<dbReference type="FunFam" id="3.20.20.100:FF:000004">
    <property type="entry name" value="Oxidoreductase, aldo/keto reductase"/>
    <property type="match status" value="1"/>
</dbReference>
<dbReference type="InterPro" id="IPR018170">
    <property type="entry name" value="Aldo/ket_reductase_CS"/>
</dbReference>
<evidence type="ECO:0000313" key="4">
    <source>
        <dbReference type="Proteomes" id="UP000236199"/>
    </source>
</evidence>
<reference evidence="3 4" key="1">
    <citation type="submission" date="2013-12" db="EMBL/GenBank/DDBJ databases">
        <title>Comparative genomics of Petrotoga isolates.</title>
        <authorList>
            <person name="Nesbo C.L."/>
            <person name="Charchuk R."/>
            <person name="Chow K."/>
        </authorList>
    </citation>
    <scope>NUCLEOTIDE SEQUENCE [LARGE SCALE GENOMIC DNA]</scope>
    <source>
        <strain evidence="3 4">DSM 10691</strain>
    </source>
</reference>
<protein>
    <submittedName>
        <fullName evidence="3">MocA family oxido-reductase/dehydratase</fullName>
    </submittedName>
</protein>
<dbReference type="InterPro" id="IPR023210">
    <property type="entry name" value="NADP_OxRdtase_dom"/>
</dbReference>
<proteinExistence type="predicted"/>
<accession>A0A2K1P9J3</accession>
<dbReference type="SUPFAM" id="SSF51430">
    <property type="entry name" value="NAD(P)-linked oxidoreductase"/>
    <property type="match status" value="1"/>
</dbReference>
<dbReference type="OrthoDB" id="9773828at2"/>
<dbReference type="InterPro" id="IPR050523">
    <property type="entry name" value="AKR_Detox_Biosynth"/>
</dbReference>
<dbReference type="EMBL" id="AZRM01000036">
    <property type="protein sequence ID" value="PNR99366.1"/>
    <property type="molecule type" value="Genomic_DNA"/>
</dbReference>
<organism evidence="3 4">
    <name type="scientific">Petrotoga miotherma DSM 10691</name>
    <dbReference type="NCBI Taxonomy" id="1434326"/>
    <lineage>
        <taxon>Bacteria</taxon>
        <taxon>Thermotogati</taxon>
        <taxon>Thermotogota</taxon>
        <taxon>Thermotogae</taxon>
        <taxon>Petrotogales</taxon>
        <taxon>Petrotogaceae</taxon>
        <taxon>Petrotoga</taxon>
    </lineage>
</organism>
<dbReference type="PANTHER" id="PTHR43364:SF4">
    <property type="entry name" value="NAD(P)-LINKED OXIDOREDUCTASE SUPERFAMILY PROTEIN"/>
    <property type="match status" value="1"/>
</dbReference>
<sequence>MKYINLGASGLKVSEVSLGTMTFGREANEEESVKILNYYLKNGGNFIDTANVYAEGRSEEILGRALKGIRDEIVLATKAFFPTSEGPNNRGASRENILKAVEDSMKRLQTNYIDLYQIHCWDDFTPIEETMSALDYLVKKGYVRYIGISNYSGWQIEKALRTSEVYGYEKIISVQMQYSLVVRDIEMEVVPVCQSEGLSIMAWGPLGGGFLSGKYKAGEKPKEGRIAKASNDWEEAWNKRATEKNFKILGKLEEISKNRNKTVPQVALNWIISQNIIPILGARTLEQIKDNMGAAGWNLTQQELNELNEVSKLEEKYPYRFIRSANER</sequence>
<dbReference type="InterPro" id="IPR020471">
    <property type="entry name" value="AKR"/>
</dbReference>
<comment type="caution">
    <text evidence="3">The sequence shown here is derived from an EMBL/GenBank/DDBJ whole genome shotgun (WGS) entry which is preliminary data.</text>
</comment>
<keyword evidence="1" id="KW-0560">Oxidoreductase</keyword>
<dbReference type="RefSeq" id="WP_103079149.1">
    <property type="nucleotide sequence ID" value="NZ_AZRM01000036.1"/>
</dbReference>
<dbReference type="AlphaFoldDB" id="A0A2K1P9J3"/>